<keyword evidence="6" id="KW-0496">Mitochondrion</keyword>
<dbReference type="AlphaFoldDB" id="A0AA88LCY5"/>
<dbReference type="Pfam" id="PF14138">
    <property type="entry name" value="COX16"/>
    <property type="match status" value="1"/>
</dbReference>
<dbReference type="EMBL" id="JAVRJZ010000006">
    <property type="protein sequence ID" value="KAK2721694.1"/>
    <property type="molecule type" value="Genomic_DNA"/>
</dbReference>
<evidence type="ECO:0000256" key="8">
    <source>
        <dbReference type="SAM" id="MobiDB-lite"/>
    </source>
</evidence>
<evidence type="ECO:0000256" key="6">
    <source>
        <dbReference type="ARBA" id="ARBA00023128"/>
    </source>
</evidence>
<evidence type="ECO:0000256" key="2">
    <source>
        <dbReference type="ARBA" id="ARBA00008370"/>
    </source>
</evidence>
<keyword evidence="5" id="KW-1133">Transmembrane helix</keyword>
<organism evidence="9 10">
    <name type="scientific">Artemia franciscana</name>
    <name type="common">Brine shrimp</name>
    <name type="synonym">Artemia sanfranciscana</name>
    <dbReference type="NCBI Taxonomy" id="6661"/>
    <lineage>
        <taxon>Eukaryota</taxon>
        <taxon>Metazoa</taxon>
        <taxon>Ecdysozoa</taxon>
        <taxon>Arthropoda</taxon>
        <taxon>Crustacea</taxon>
        <taxon>Branchiopoda</taxon>
        <taxon>Anostraca</taxon>
        <taxon>Artemiidae</taxon>
        <taxon>Artemia</taxon>
    </lineage>
</organism>
<evidence type="ECO:0000256" key="7">
    <source>
        <dbReference type="ARBA" id="ARBA00023136"/>
    </source>
</evidence>
<evidence type="ECO:0000256" key="4">
    <source>
        <dbReference type="ARBA" id="ARBA00022792"/>
    </source>
</evidence>
<evidence type="ECO:0000313" key="9">
    <source>
        <dbReference type="EMBL" id="KAK2721694.1"/>
    </source>
</evidence>
<evidence type="ECO:0000256" key="1">
    <source>
        <dbReference type="ARBA" id="ARBA00004434"/>
    </source>
</evidence>
<dbReference type="Proteomes" id="UP001187531">
    <property type="component" value="Unassembled WGS sequence"/>
</dbReference>
<accession>A0AA88LCY5</accession>
<keyword evidence="3" id="KW-0812">Transmembrane</keyword>
<feature type="region of interest" description="Disordered" evidence="8">
    <location>
        <begin position="24"/>
        <end position="69"/>
    </location>
</feature>
<name>A0AA88LCY5_ARTSF</name>
<keyword evidence="4" id="KW-0999">Mitochondrion inner membrane</keyword>
<comment type="subcellular location">
    <subcellularLocation>
        <location evidence="1">Mitochondrion inner membrane</location>
        <topology evidence="1">Single-pass membrane protein</topology>
    </subcellularLocation>
</comment>
<feature type="compositionally biased region" description="Basic and acidic residues" evidence="8">
    <location>
        <begin position="25"/>
        <end position="34"/>
    </location>
</feature>
<evidence type="ECO:0000313" key="10">
    <source>
        <dbReference type="Proteomes" id="UP001187531"/>
    </source>
</evidence>
<gene>
    <name evidence="9" type="ORF">QYM36_003862</name>
</gene>
<comment type="similarity">
    <text evidence="2">Belongs to the COX16 family.</text>
</comment>
<evidence type="ECO:0000256" key="3">
    <source>
        <dbReference type="ARBA" id="ARBA00022692"/>
    </source>
</evidence>
<keyword evidence="7" id="KW-0472">Membrane</keyword>
<keyword evidence="10" id="KW-1185">Reference proteome</keyword>
<comment type="caution">
    <text evidence="9">The sequence shown here is derived from an EMBL/GenBank/DDBJ whole genome shotgun (WGS) entry which is preliminary data.</text>
</comment>
<proteinExistence type="inferred from homology"/>
<dbReference type="InterPro" id="IPR020164">
    <property type="entry name" value="Cyt_c_Oxase_assmbl_COX16"/>
</dbReference>
<reference evidence="9" key="1">
    <citation type="submission" date="2023-07" db="EMBL/GenBank/DDBJ databases">
        <title>Chromosome-level genome assembly of Artemia franciscana.</title>
        <authorList>
            <person name="Jo E."/>
        </authorList>
    </citation>
    <scope>NUCLEOTIDE SEQUENCE</scope>
    <source>
        <tissue evidence="9">Whole body</tissue>
    </source>
</reference>
<feature type="compositionally biased region" description="Basic and acidic residues" evidence="8">
    <location>
        <begin position="42"/>
        <end position="55"/>
    </location>
</feature>
<dbReference type="GO" id="GO:0005743">
    <property type="term" value="C:mitochondrial inner membrane"/>
    <property type="evidence" value="ECO:0007669"/>
    <property type="project" value="UniProtKB-SubCell"/>
</dbReference>
<evidence type="ECO:0000256" key="5">
    <source>
        <dbReference type="ARBA" id="ARBA00022989"/>
    </source>
</evidence>
<protein>
    <submittedName>
        <fullName evidence="9">Uncharacterized protein</fullName>
    </submittedName>
</protein>
<sequence length="69" mass="8100">MKKPGEVTLDSEFEKIKLKNLNNWENKRGPRPWEPENPVTQEHLKKGEKLGKSYMREIGMPLPNPEDIE</sequence>